<feature type="transmembrane region" description="Helical" evidence="4">
    <location>
        <begin position="174"/>
        <end position="199"/>
    </location>
</feature>
<proteinExistence type="predicted"/>
<evidence type="ECO:0000313" key="6">
    <source>
        <dbReference type="EMBL" id="CAE81031.1"/>
    </source>
</evidence>
<feature type="transmembrane region" description="Helical" evidence="4">
    <location>
        <begin position="236"/>
        <end position="254"/>
    </location>
</feature>
<feature type="transmembrane region" description="Helical" evidence="4">
    <location>
        <begin position="359"/>
        <end position="380"/>
    </location>
</feature>
<feature type="transmembrane region" description="Helical" evidence="4">
    <location>
        <begin position="92"/>
        <end position="110"/>
    </location>
</feature>
<evidence type="ECO:0000256" key="4">
    <source>
        <dbReference type="SAM" id="Phobius"/>
    </source>
</evidence>
<evidence type="ECO:0000256" key="2">
    <source>
        <dbReference type="ARBA" id="ARBA00022989"/>
    </source>
</evidence>
<feature type="transmembrane region" description="Helical" evidence="4">
    <location>
        <begin position="149"/>
        <end position="168"/>
    </location>
</feature>
<name>Q6MH96_BDEBA</name>
<dbReference type="PANTHER" id="PTHR42910">
    <property type="entry name" value="TRANSPORTER SCO4007-RELATED"/>
    <property type="match status" value="1"/>
</dbReference>
<feature type="domain" description="Major facilitator superfamily (MFS) profile" evidence="5">
    <location>
        <begin position="21"/>
        <end position="408"/>
    </location>
</feature>
<dbReference type="PROSITE" id="PS50850">
    <property type="entry name" value="MFS"/>
    <property type="match status" value="1"/>
</dbReference>
<dbReference type="HOGENOM" id="CLU_001265_23_0_7"/>
<feature type="transmembrane region" description="Helical" evidence="4">
    <location>
        <begin position="318"/>
        <end position="339"/>
    </location>
</feature>
<reference evidence="6 7" key="1">
    <citation type="journal article" date="2004" name="Science">
        <title>A predator unmasked: life cycle of Bdellovibrio bacteriovorus from a genomic perspective.</title>
        <authorList>
            <person name="Rendulic S."/>
            <person name="Jagtap P."/>
            <person name="Rosinus A."/>
            <person name="Eppinger M."/>
            <person name="Baar C."/>
            <person name="Lanz C."/>
            <person name="Keller H."/>
            <person name="Lambert C."/>
            <person name="Evans K.J."/>
            <person name="Goesmann A."/>
            <person name="Meyer F."/>
            <person name="Sockett R.E."/>
            <person name="Schuster S.C."/>
        </authorList>
    </citation>
    <scope>NUCLEOTIDE SEQUENCE [LARGE SCALE GENOMIC DNA]</scope>
    <source>
        <strain evidence="7">ATCC 15356 / DSM 50701 / NCIMB 9529 / HD100</strain>
    </source>
</reference>
<dbReference type="EMBL" id="BX842656">
    <property type="protein sequence ID" value="CAE81031.1"/>
    <property type="molecule type" value="Genomic_DNA"/>
</dbReference>
<dbReference type="CDD" id="cd17324">
    <property type="entry name" value="MFS_NepI_like"/>
    <property type="match status" value="1"/>
</dbReference>
<keyword evidence="7" id="KW-1185">Reference proteome</keyword>
<dbReference type="Pfam" id="PF07690">
    <property type="entry name" value="MFS_1"/>
    <property type="match status" value="1"/>
</dbReference>
<dbReference type="InterPro" id="IPR011701">
    <property type="entry name" value="MFS"/>
</dbReference>
<feature type="transmembrane region" description="Helical" evidence="4">
    <location>
        <begin position="21"/>
        <end position="42"/>
    </location>
</feature>
<keyword evidence="2 4" id="KW-1133">Transmembrane helix</keyword>
<feature type="transmembrane region" description="Helical" evidence="4">
    <location>
        <begin position="293"/>
        <end position="312"/>
    </location>
</feature>
<evidence type="ECO:0000259" key="5">
    <source>
        <dbReference type="PROSITE" id="PS50850"/>
    </source>
</evidence>
<feature type="transmembrane region" description="Helical" evidence="4">
    <location>
        <begin position="260"/>
        <end position="281"/>
    </location>
</feature>
<dbReference type="GO" id="GO:0022857">
    <property type="term" value="F:transmembrane transporter activity"/>
    <property type="evidence" value="ECO:0007669"/>
    <property type="project" value="InterPro"/>
</dbReference>
<accession>Q6MH96</accession>
<dbReference type="Gene3D" id="1.20.1250.20">
    <property type="entry name" value="MFS general substrate transporter like domains"/>
    <property type="match status" value="1"/>
</dbReference>
<evidence type="ECO:0000256" key="1">
    <source>
        <dbReference type="ARBA" id="ARBA00022692"/>
    </source>
</evidence>
<dbReference type="PANTHER" id="PTHR42910:SF1">
    <property type="entry name" value="MAJOR FACILITATOR SUPERFAMILY (MFS) PROFILE DOMAIN-CONTAINING PROTEIN"/>
    <property type="match status" value="1"/>
</dbReference>
<dbReference type="InterPro" id="IPR036259">
    <property type="entry name" value="MFS_trans_sf"/>
</dbReference>
<organism evidence="6 7">
    <name type="scientific">Bdellovibrio bacteriovorus (strain ATCC 15356 / DSM 50701 / NCIMB 9529 / HD100)</name>
    <dbReference type="NCBI Taxonomy" id="264462"/>
    <lineage>
        <taxon>Bacteria</taxon>
        <taxon>Pseudomonadati</taxon>
        <taxon>Bdellovibrionota</taxon>
        <taxon>Bdellovibrionia</taxon>
        <taxon>Bdellovibrionales</taxon>
        <taxon>Pseudobdellovibrionaceae</taxon>
        <taxon>Bdellovibrio</taxon>
    </lineage>
</organism>
<feature type="transmembrane region" description="Helical" evidence="4">
    <location>
        <begin position="386"/>
        <end position="404"/>
    </location>
</feature>
<dbReference type="InterPro" id="IPR020846">
    <property type="entry name" value="MFS_dom"/>
</dbReference>
<evidence type="ECO:0000256" key="3">
    <source>
        <dbReference type="ARBA" id="ARBA00023136"/>
    </source>
</evidence>
<dbReference type="KEGG" id="bba:Bd3656"/>
<evidence type="ECO:0000313" key="7">
    <source>
        <dbReference type="Proteomes" id="UP000008080"/>
    </source>
</evidence>
<keyword evidence="3 4" id="KW-0472">Membrane</keyword>
<dbReference type="AlphaFoldDB" id="Q6MH96"/>
<dbReference type="STRING" id="264462.Bd3656"/>
<gene>
    <name evidence="6" type="primary">ydeR</name>
    <name evidence="6" type="ordered locus">Bd3656</name>
</gene>
<feature type="transmembrane region" description="Helical" evidence="4">
    <location>
        <begin position="62"/>
        <end position="80"/>
    </location>
</feature>
<sequence length="408" mass="43529">MRKDIGRRSFGNMKTDTAHPTLTRGLVLLLMAAVGIIVANLYYAQPITAMISQALGLDPSAAGLVVTLTQIGYGLGVLLIVPLGDIIENRRLVLTMIGIAVLGVLGLAFASQLTPYFIAAFATGLGASTVQILVPYTAHFAPEVKRGQVVGSLMSGLMIGIMLSRPVSSLLTDLFSWHAVFVLSAVLMAVLAVVLYKVMPERHPENKNRHYFDLLKSMGRLFIETPVVRRRGAYQAFMFGAFCLFWTASPLLLAGPKFNLSQSAIAIFALVGVSGAVIAPIAGKAADKGHSRIATMMAMIISAFSFLLSHFFEGGSTAALAALVISAILLDAGITANLVMGQRAIFSLKAEYRSRLNGLFIATIFVGGAIGSTLGAWAYARGGWELTSWVGFLMPALAFAYFLTEKKS</sequence>
<dbReference type="Proteomes" id="UP000008080">
    <property type="component" value="Chromosome"/>
</dbReference>
<keyword evidence="1 4" id="KW-0812">Transmembrane</keyword>
<dbReference type="SUPFAM" id="SSF103473">
    <property type="entry name" value="MFS general substrate transporter"/>
    <property type="match status" value="1"/>
</dbReference>
<feature type="transmembrane region" description="Helical" evidence="4">
    <location>
        <begin position="116"/>
        <end position="137"/>
    </location>
</feature>
<dbReference type="eggNOG" id="COG2814">
    <property type="taxonomic scope" value="Bacteria"/>
</dbReference>
<protein>
    <submittedName>
        <fullName evidence="6">MFS permease</fullName>
    </submittedName>
</protein>